<reference evidence="4" key="1">
    <citation type="submission" date="2021-03" db="EMBL/GenBank/DDBJ databases">
        <title>Revisited historic fungal species revealed as producer of novel bioactive compounds through whole genome sequencing and comparative genomics.</title>
        <authorList>
            <person name="Vignolle G.A."/>
            <person name="Hochenegger N."/>
            <person name="Mach R.L."/>
            <person name="Mach-Aigner A.R."/>
            <person name="Javad Rahimi M."/>
            <person name="Salim K.A."/>
            <person name="Chan C.M."/>
            <person name="Lim L.B.L."/>
            <person name="Cai F."/>
            <person name="Druzhinina I.S."/>
            <person name="U'Ren J.M."/>
            <person name="Derntl C."/>
        </authorList>
    </citation>
    <scope>NUCLEOTIDE SEQUENCE</scope>
    <source>
        <strain evidence="4">TUCIM 5799</strain>
    </source>
</reference>
<proteinExistence type="inferred from homology"/>
<evidence type="ECO:0000313" key="4">
    <source>
        <dbReference type="EMBL" id="KAI1866445.1"/>
    </source>
</evidence>
<sequence>METENTAKFRGGVAVITGAGAGIGSGLARQCASIGMTVVVTDVSSDRAEEVADQIRKSGGEADAMTVDVSHFKALDALAEAVYAKYGNRVRLLINNAGIETLGFSWEIPAERWESTLNINIHGIVHGARAFIPRMLASGQECWIANLASVGAFGVMPTQTAYIMSKHAVQSFSECLYLEMKVKQAPIHVSSVVPGMLKTSIFDAGAGAGEPQGAETYRSRMYHMMKDYGMDLDAGCKRIIEGICANKFWVDTQPEMTTGALQGRAKFLTEQRDPEIADEARHLLGLS</sequence>
<comment type="similarity">
    <text evidence="1 3">Belongs to the short-chain dehydrogenases/reductases (SDR) family.</text>
</comment>
<dbReference type="PRINTS" id="PR00080">
    <property type="entry name" value="SDRFAMILY"/>
</dbReference>
<dbReference type="GO" id="GO:0016491">
    <property type="term" value="F:oxidoreductase activity"/>
    <property type="evidence" value="ECO:0007669"/>
    <property type="project" value="UniProtKB-KW"/>
</dbReference>
<keyword evidence="5" id="KW-1185">Reference proteome</keyword>
<dbReference type="InterPro" id="IPR002347">
    <property type="entry name" value="SDR_fam"/>
</dbReference>
<dbReference type="Gene3D" id="3.40.50.720">
    <property type="entry name" value="NAD(P)-binding Rossmann-like Domain"/>
    <property type="match status" value="1"/>
</dbReference>
<gene>
    <name evidence="4" type="ORF">JX265_007746</name>
</gene>
<evidence type="ECO:0000256" key="2">
    <source>
        <dbReference type="ARBA" id="ARBA00023002"/>
    </source>
</evidence>
<evidence type="ECO:0000313" key="5">
    <source>
        <dbReference type="Proteomes" id="UP000829685"/>
    </source>
</evidence>
<accession>A0A9P9WJB0</accession>
<dbReference type="PRINTS" id="PR00081">
    <property type="entry name" value="GDHRDH"/>
</dbReference>
<dbReference type="OrthoDB" id="5840532at2759"/>
<dbReference type="Pfam" id="PF00106">
    <property type="entry name" value="adh_short"/>
    <property type="match status" value="1"/>
</dbReference>
<name>A0A9P9WJB0_9PEZI</name>
<dbReference type="GO" id="GO:0016020">
    <property type="term" value="C:membrane"/>
    <property type="evidence" value="ECO:0007669"/>
    <property type="project" value="TreeGrafter"/>
</dbReference>
<evidence type="ECO:0000256" key="1">
    <source>
        <dbReference type="ARBA" id="ARBA00006484"/>
    </source>
</evidence>
<keyword evidence="2" id="KW-0560">Oxidoreductase</keyword>
<organism evidence="4 5">
    <name type="scientific">Neoarthrinium moseri</name>
    <dbReference type="NCBI Taxonomy" id="1658444"/>
    <lineage>
        <taxon>Eukaryota</taxon>
        <taxon>Fungi</taxon>
        <taxon>Dikarya</taxon>
        <taxon>Ascomycota</taxon>
        <taxon>Pezizomycotina</taxon>
        <taxon>Sordariomycetes</taxon>
        <taxon>Xylariomycetidae</taxon>
        <taxon>Amphisphaeriales</taxon>
        <taxon>Apiosporaceae</taxon>
        <taxon>Neoarthrinium</taxon>
    </lineage>
</organism>
<dbReference type="EMBL" id="JAFIMR010000020">
    <property type="protein sequence ID" value="KAI1866445.1"/>
    <property type="molecule type" value="Genomic_DNA"/>
</dbReference>
<dbReference type="Proteomes" id="UP000829685">
    <property type="component" value="Unassembled WGS sequence"/>
</dbReference>
<dbReference type="InterPro" id="IPR036291">
    <property type="entry name" value="NAD(P)-bd_dom_sf"/>
</dbReference>
<protein>
    <recommendedName>
        <fullName evidence="6">Short-chain dehydrogenase</fullName>
    </recommendedName>
</protein>
<evidence type="ECO:0000256" key="3">
    <source>
        <dbReference type="RuleBase" id="RU000363"/>
    </source>
</evidence>
<evidence type="ECO:0008006" key="6">
    <source>
        <dbReference type="Google" id="ProtNLM"/>
    </source>
</evidence>
<dbReference type="PANTHER" id="PTHR44196:SF1">
    <property type="entry name" value="DEHYDROGENASE_REDUCTASE SDR FAMILY MEMBER 7B"/>
    <property type="match status" value="1"/>
</dbReference>
<dbReference type="AlphaFoldDB" id="A0A9P9WJB0"/>
<comment type="caution">
    <text evidence="4">The sequence shown here is derived from an EMBL/GenBank/DDBJ whole genome shotgun (WGS) entry which is preliminary data.</text>
</comment>
<dbReference type="PANTHER" id="PTHR44196">
    <property type="entry name" value="DEHYDROGENASE/REDUCTASE SDR FAMILY MEMBER 7B"/>
    <property type="match status" value="1"/>
</dbReference>
<dbReference type="CDD" id="cd05233">
    <property type="entry name" value="SDR_c"/>
    <property type="match status" value="1"/>
</dbReference>
<dbReference type="SUPFAM" id="SSF51735">
    <property type="entry name" value="NAD(P)-binding Rossmann-fold domains"/>
    <property type="match status" value="1"/>
</dbReference>